<reference evidence="1 2" key="1">
    <citation type="submission" date="2015-01" db="EMBL/GenBank/DDBJ databases">
        <title>Genome sequencing of Jeotgalibacillus soli.</title>
        <authorList>
            <person name="Goh K.M."/>
            <person name="Chan K.-G."/>
            <person name="Yaakop A.S."/>
            <person name="Ee R."/>
            <person name="Gan H.M."/>
            <person name="Chan C.S."/>
        </authorList>
    </citation>
    <scope>NUCLEOTIDE SEQUENCE [LARGE SCALE GENOMIC DNA]</scope>
    <source>
        <strain evidence="1 2">P9</strain>
    </source>
</reference>
<organism evidence="1 2">
    <name type="scientific">Jeotgalibacillus soli</name>
    <dbReference type="NCBI Taxonomy" id="889306"/>
    <lineage>
        <taxon>Bacteria</taxon>
        <taxon>Bacillati</taxon>
        <taxon>Bacillota</taxon>
        <taxon>Bacilli</taxon>
        <taxon>Bacillales</taxon>
        <taxon>Caryophanaceae</taxon>
        <taxon>Jeotgalibacillus</taxon>
    </lineage>
</organism>
<proteinExistence type="predicted"/>
<dbReference type="InterPro" id="IPR027478">
    <property type="entry name" value="LdcA_N"/>
</dbReference>
<gene>
    <name evidence="1" type="ORF">KP78_35770</name>
</gene>
<comment type="caution">
    <text evidence="1">The sequence shown here is derived from an EMBL/GenBank/DDBJ whole genome shotgun (WGS) entry which is preliminary data.</text>
</comment>
<accession>A0A0C2VKV6</accession>
<dbReference type="AlphaFoldDB" id="A0A0C2VKV6"/>
<sequence length="52" mass="5746">MVNYPFLQKGALIGVTAPSSGISTKLHDLLKQTCDRMEEKGYLVDCGETVWT</sequence>
<dbReference type="Gene3D" id="3.40.50.10740">
    <property type="entry name" value="Class I glutamine amidotransferase-like"/>
    <property type="match status" value="1"/>
</dbReference>
<dbReference type="PATRIC" id="fig|889306.3.peg.3593"/>
<dbReference type="STRING" id="889306.KP78_35770"/>
<name>A0A0C2VKV6_9BACL</name>
<evidence type="ECO:0000313" key="1">
    <source>
        <dbReference type="EMBL" id="KIL44613.1"/>
    </source>
</evidence>
<dbReference type="SUPFAM" id="SSF52317">
    <property type="entry name" value="Class I glutamine amidotransferase-like"/>
    <property type="match status" value="1"/>
</dbReference>
<dbReference type="InterPro" id="IPR029062">
    <property type="entry name" value="Class_I_gatase-like"/>
</dbReference>
<protein>
    <submittedName>
        <fullName evidence="1">Peptidase S66</fullName>
    </submittedName>
</protein>
<evidence type="ECO:0000313" key="2">
    <source>
        <dbReference type="Proteomes" id="UP000031938"/>
    </source>
</evidence>
<dbReference type="EMBL" id="JXRP01000019">
    <property type="protein sequence ID" value="KIL44613.1"/>
    <property type="molecule type" value="Genomic_DNA"/>
</dbReference>
<dbReference type="Proteomes" id="UP000031938">
    <property type="component" value="Unassembled WGS sequence"/>
</dbReference>
<keyword evidence="2" id="KW-1185">Reference proteome</keyword>